<proteinExistence type="predicted"/>
<keyword evidence="1" id="KW-0472">Membrane</keyword>
<evidence type="ECO:0000259" key="2">
    <source>
        <dbReference type="Pfam" id="PF04892"/>
    </source>
</evidence>
<comment type="caution">
    <text evidence="3">The sequence shown here is derived from an EMBL/GenBank/DDBJ whole genome shotgun (WGS) entry which is preliminary data.</text>
</comment>
<dbReference type="NCBIfam" id="NF037970">
    <property type="entry name" value="vanZ_1"/>
    <property type="match status" value="1"/>
</dbReference>
<dbReference type="Pfam" id="PF04892">
    <property type="entry name" value="VanZ"/>
    <property type="match status" value="1"/>
</dbReference>
<reference evidence="3 4" key="1">
    <citation type="submission" date="2016-10" db="EMBL/GenBank/DDBJ databases">
        <authorList>
            <person name="Varghese N."/>
            <person name="Submissions S."/>
        </authorList>
    </citation>
    <scope>NUCLEOTIDE SEQUENCE [LARGE SCALE GENOMIC DNA]</scope>
    <source>
        <strain evidence="3 4">WC1T17</strain>
    </source>
</reference>
<evidence type="ECO:0000313" key="3">
    <source>
        <dbReference type="EMBL" id="SEM96060.1"/>
    </source>
</evidence>
<feature type="transmembrane region" description="Helical" evidence="1">
    <location>
        <begin position="102"/>
        <end position="120"/>
    </location>
</feature>
<dbReference type="InterPro" id="IPR006976">
    <property type="entry name" value="VanZ-like"/>
</dbReference>
<feature type="transmembrane region" description="Helical" evidence="1">
    <location>
        <begin position="140"/>
        <end position="163"/>
    </location>
</feature>
<dbReference type="EMBL" id="FOCC01000016">
    <property type="protein sequence ID" value="SEM96060.1"/>
    <property type="molecule type" value="Genomic_DNA"/>
</dbReference>
<dbReference type="Proteomes" id="UP000182089">
    <property type="component" value="Unassembled WGS sequence"/>
</dbReference>
<evidence type="ECO:0000313" key="4">
    <source>
        <dbReference type="Proteomes" id="UP000182089"/>
    </source>
</evidence>
<protein>
    <submittedName>
        <fullName evidence="3">VanZ like family protein</fullName>
    </submittedName>
</protein>
<dbReference type="InterPro" id="IPR016747">
    <property type="entry name" value="Phosphotransbutyrylase"/>
</dbReference>
<sequence>MKKMTRSDFYLLCALVMMLVLFISSSMTYQQQTSVPLLERILRHRPALAYLKHFTLTYAGNVISVEKVGYYKFIEFFIRKLAHFTTYFLLGSFLYLAVKNKLSAWVAIMLAVLAALGYAASDEFHQMLTGGRTPLFQDVMLDGMGALTGVLLCYLVSFFHSFIQKKQN</sequence>
<gene>
    <name evidence="3" type="ORF">SAMN05216431_11620</name>
</gene>
<keyword evidence="1" id="KW-1133">Transmembrane helix</keyword>
<accession>A0ABY1AE54</accession>
<evidence type="ECO:0000256" key="1">
    <source>
        <dbReference type="SAM" id="Phobius"/>
    </source>
</evidence>
<name>A0ABY1AE54_9LACO</name>
<feature type="domain" description="VanZ-like" evidence="2">
    <location>
        <begin position="11"/>
        <end position="156"/>
    </location>
</feature>
<keyword evidence="1" id="KW-0812">Transmembrane</keyword>
<feature type="transmembrane region" description="Helical" evidence="1">
    <location>
        <begin position="76"/>
        <end position="95"/>
    </location>
</feature>
<organism evidence="3 4">
    <name type="scientific">Ligilactobacillus ruminis</name>
    <dbReference type="NCBI Taxonomy" id="1623"/>
    <lineage>
        <taxon>Bacteria</taxon>
        <taxon>Bacillati</taxon>
        <taxon>Bacillota</taxon>
        <taxon>Bacilli</taxon>
        <taxon>Lactobacillales</taxon>
        <taxon>Lactobacillaceae</taxon>
        <taxon>Ligilactobacillus</taxon>
    </lineage>
</organism>
<dbReference type="PIRSF" id="PIRSF019083">
    <property type="entry name" value="UCP019083_VanZ"/>
    <property type="match status" value="1"/>
</dbReference>